<feature type="transmembrane region" description="Helical" evidence="1">
    <location>
        <begin position="212"/>
        <end position="230"/>
    </location>
</feature>
<evidence type="ECO:0008006" key="4">
    <source>
        <dbReference type="Google" id="ProtNLM"/>
    </source>
</evidence>
<sequence>MAFIIFYLIGAFIYLLLTKSTSKRFLYLSFKKEGIKQAISTIAHDFSKIIYWLPSSISTIITLPRKIRDDNVYGSYFYLRYPIYLLLFIFFVLSQSIIFIFLGKYYFDYQYSNIVIVFFEIGIILFGISHIIGIRSVTNKLKTSNLNIYLSYILFIFLFGLTCIGTAYFNEYLFNSSSFLIEKKNFFEFIRNFYNLGYSDIYRNVTTGNLNVLTYVNIIIAIIFLAIAIFDTSIFSTLKRTETSNLTVAKCLISIGKEKEAIKWFDKCESKNEDYYSIKSVLMIDQDIDKSISYANNSLSRLDSTSKDIVYAKLISDLLLFGKIKKVEIIFSKWRKEIKNYELYQAFLLIAGQINNKSLIPKKKHLKSSNRKKYQKHFDSLDSFEQILVLYFEQSFSLNKFRERVSKAIKNNPAKIYTYSPHFIHFFLGNRFISNDIYKELSPNLIIELDEVAYFIECVRDFENNSESPFARRLIWDFIRAFSIDFKNTFENPLCRYINNFTFEIPVEVDDYGYKLIKINSLRQSINKLIYKFDIGF</sequence>
<feature type="transmembrane region" description="Helical" evidence="1">
    <location>
        <begin position="146"/>
        <end position="169"/>
    </location>
</feature>
<keyword evidence="1" id="KW-0812">Transmembrane</keyword>
<feature type="transmembrane region" description="Helical" evidence="1">
    <location>
        <begin position="83"/>
        <end position="102"/>
    </location>
</feature>
<organism evidence="2 3">
    <name type="scientific">Winogradskyella pulchriflava</name>
    <dbReference type="NCBI Taxonomy" id="1110688"/>
    <lineage>
        <taxon>Bacteria</taxon>
        <taxon>Pseudomonadati</taxon>
        <taxon>Bacteroidota</taxon>
        <taxon>Flavobacteriia</taxon>
        <taxon>Flavobacteriales</taxon>
        <taxon>Flavobacteriaceae</taxon>
        <taxon>Winogradskyella</taxon>
    </lineage>
</organism>
<dbReference type="EMBL" id="JBHLTQ010000007">
    <property type="protein sequence ID" value="MFC0605684.1"/>
    <property type="molecule type" value="Genomic_DNA"/>
</dbReference>
<evidence type="ECO:0000256" key="1">
    <source>
        <dbReference type="SAM" id="Phobius"/>
    </source>
</evidence>
<evidence type="ECO:0000313" key="2">
    <source>
        <dbReference type="EMBL" id="MFC0605684.1"/>
    </source>
</evidence>
<keyword evidence="1" id="KW-0472">Membrane</keyword>
<protein>
    <recommendedName>
        <fullName evidence="4">Tetratricopeptide repeat protein</fullName>
    </recommendedName>
</protein>
<dbReference type="Proteomes" id="UP001589832">
    <property type="component" value="Unassembled WGS sequence"/>
</dbReference>
<keyword evidence="3" id="KW-1185">Reference proteome</keyword>
<accession>A0ABV6QBK7</accession>
<name>A0ABV6QBK7_9FLAO</name>
<proteinExistence type="predicted"/>
<feature type="transmembrane region" description="Helical" evidence="1">
    <location>
        <begin position="114"/>
        <end position="134"/>
    </location>
</feature>
<keyword evidence="1" id="KW-1133">Transmembrane helix</keyword>
<comment type="caution">
    <text evidence="2">The sequence shown here is derived from an EMBL/GenBank/DDBJ whole genome shotgun (WGS) entry which is preliminary data.</text>
</comment>
<dbReference type="RefSeq" id="WP_386064958.1">
    <property type="nucleotide sequence ID" value="NZ_JBHLTQ010000007.1"/>
</dbReference>
<reference evidence="2 3" key="1">
    <citation type="submission" date="2024-09" db="EMBL/GenBank/DDBJ databases">
        <authorList>
            <person name="Sun Q."/>
            <person name="Mori K."/>
        </authorList>
    </citation>
    <scope>NUCLEOTIDE SEQUENCE [LARGE SCALE GENOMIC DNA]</scope>
    <source>
        <strain evidence="2 3">NCAIM B.02481</strain>
    </source>
</reference>
<evidence type="ECO:0000313" key="3">
    <source>
        <dbReference type="Proteomes" id="UP001589832"/>
    </source>
</evidence>
<gene>
    <name evidence="2" type="ORF">ACFFGA_14030</name>
</gene>